<dbReference type="GO" id="GO:0016020">
    <property type="term" value="C:membrane"/>
    <property type="evidence" value="ECO:0007669"/>
    <property type="project" value="TreeGrafter"/>
</dbReference>
<dbReference type="EC" id="3.4.11.2" evidence="4"/>
<evidence type="ECO:0000256" key="11">
    <source>
        <dbReference type="ARBA" id="ARBA00023049"/>
    </source>
</evidence>
<evidence type="ECO:0000256" key="7">
    <source>
        <dbReference type="ARBA" id="ARBA00022670"/>
    </source>
</evidence>
<organism evidence="15 16">
    <name type="scientific">Arcticibacter tournemirensis</name>
    <dbReference type="NCBI Taxonomy" id="699437"/>
    <lineage>
        <taxon>Bacteria</taxon>
        <taxon>Pseudomonadati</taxon>
        <taxon>Bacteroidota</taxon>
        <taxon>Sphingobacteriia</taxon>
        <taxon>Sphingobacteriales</taxon>
        <taxon>Sphingobacteriaceae</taxon>
        <taxon>Arcticibacter</taxon>
    </lineage>
</organism>
<keyword evidence="10" id="KW-0862">Zinc</keyword>
<comment type="similarity">
    <text evidence="3">Belongs to the peptidase M1 family.</text>
</comment>
<evidence type="ECO:0000256" key="6">
    <source>
        <dbReference type="ARBA" id="ARBA00022438"/>
    </source>
</evidence>
<dbReference type="InterPro" id="IPR042097">
    <property type="entry name" value="Aminopeptidase_N-like_N_sf"/>
</dbReference>
<comment type="catalytic activity">
    <reaction evidence="1">
        <text>Release of an N-terminal amino acid, Xaa-|-Yaa- from a peptide, amide or arylamide. Xaa is preferably Ala, but may be most amino acids including Pro (slow action). When a terminal hydrophobic residue is followed by a prolyl residue, the two may be released as an intact Xaa-Pro dipeptide.</text>
        <dbReference type="EC" id="3.4.11.2"/>
    </reaction>
</comment>
<dbReference type="GO" id="GO:0042277">
    <property type="term" value="F:peptide binding"/>
    <property type="evidence" value="ECO:0007669"/>
    <property type="project" value="TreeGrafter"/>
</dbReference>
<feature type="signal peptide" evidence="12">
    <location>
        <begin position="1"/>
        <end position="24"/>
    </location>
</feature>
<dbReference type="Proteomes" id="UP000290848">
    <property type="component" value="Unassembled WGS sequence"/>
</dbReference>
<dbReference type="SUPFAM" id="SSF48371">
    <property type="entry name" value="ARM repeat"/>
    <property type="match status" value="1"/>
</dbReference>
<proteinExistence type="inferred from homology"/>
<evidence type="ECO:0000256" key="5">
    <source>
        <dbReference type="ARBA" id="ARBA00015611"/>
    </source>
</evidence>
<dbReference type="Gene3D" id="2.60.40.1730">
    <property type="entry name" value="tricorn interacting facor f3 domain"/>
    <property type="match status" value="1"/>
</dbReference>
<dbReference type="GO" id="GO:0043171">
    <property type="term" value="P:peptide catabolic process"/>
    <property type="evidence" value="ECO:0007669"/>
    <property type="project" value="TreeGrafter"/>
</dbReference>
<dbReference type="PRINTS" id="PR00756">
    <property type="entry name" value="ALADIPTASE"/>
</dbReference>
<evidence type="ECO:0000259" key="13">
    <source>
        <dbReference type="Pfam" id="PF01433"/>
    </source>
</evidence>
<feature type="domain" description="Aminopeptidase N-like N-terminal" evidence="14">
    <location>
        <begin position="55"/>
        <end position="245"/>
    </location>
</feature>
<dbReference type="PANTHER" id="PTHR11533">
    <property type="entry name" value="PROTEASE M1 ZINC METALLOPROTEASE"/>
    <property type="match status" value="1"/>
</dbReference>
<accession>A0A4Q0M7I6</accession>
<evidence type="ECO:0000256" key="8">
    <source>
        <dbReference type="ARBA" id="ARBA00022723"/>
    </source>
</evidence>
<evidence type="ECO:0000259" key="14">
    <source>
        <dbReference type="Pfam" id="PF17900"/>
    </source>
</evidence>
<dbReference type="Gene3D" id="1.10.390.10">
    <property type="entry name" value="Neutral Protease Domain 2"/>
    <property type="match status" value="1"/>
</dbReference>
<dbReference type="AlphaFoldDB" id="A0A4Q0M7I6"/>
<feature type="chain" id="PRO_5020298117" description="Aminopeptidase N" evidence="12">
    <location>
        <begin position="25"/>
        <end position="704"/>
    </location>
</feature>
<comment type="caution">
    <text evidence="15">The sequence shown here is derived from an EMBL/GenBank/DDBJ whole genome shotgun (WGS) entry which is preliminary data.</text>
</comment>
<feature type="domain" description="Peptidase M1 membrane alanine aminopeptidase" evidence="13">
    <location>
        <begin position="283"/>
        <end position="488"/>
    </location>
</feature>
<evidence type="ECO:0000313" key="16">
    <source>
        <dbReference type="Proteomes" id="UP000290848"/>
    </source>
</evidence>
<dbReference type="GO" id="GO:0016285">
    <property type="term" value="F:alanyl aminopeptidase activity"/>
    <property type="evidence" value="ECO:0007669"/>
    <property type="project" value="UniProtKB-EC"/>
</dbReference>
<gene>
    <name evidence="15" type="ORF">EKH83_13015</name>
</gene>
<dbReference type="GO" id="GO:0006508">
    <property type="term" value="P:proteolysis"/>
    <property type="evidence" value="ECO:0007669"/>
    <property type="project" value="UniProtKB-KW"/>
</dbReference>
<dbReference type="GO" id="GO:0005615">
    <property type="term" value="C:extracellular space"/>
    <property type="evidence" value="ECO:0007669"/>
    <property type="project" value="TreeGrafter"/>
</dbReference>
<dbReference type="SUPFAM" id="SSF55486">
    <property type="entry name" value="Metalloproteases ('zincins'), catalytic domain"/>
    <property type="match status" value="1"/>
</dbReference>
<name>A0A4Q0M7I6_9SPHI</name>
<dbReference type="GO" id="GO:0008270">
    <property type="term" value="F:zinc ion binding"/>
    <property type="evidence" value="ECO:0007669"/>
    <property type="project" value="InterPro"/>
</dbReference>
<keyword evidence="12" id="KW-0732">Signal</keyword>
<dbReference type="Gene3D" id="1.25.10.10">
    <property type="entry name" value="Leucine-rich Repeat Variant"/>
    <property type="match status" value="1"/>
</dbReference>
<dbReference type="CDD" id="cd09603">
    <property type="entry name" value="M1_APN_like"/>
    <property type="match status" value="1"/>
</dbReference>
<dbReference type="InterPro" id="IPR027268">
    <property type="entry name" value="Peptidase_M4/M1_CTD_sf"/>
</dbReference>
<dbReference type="InterPro" id="IPR001930">
    <property type="entry name" value="Peptidase_M1"/>
</dbReference>
<evidence type="ECO:0000256" key="2">
    <source>
        <dbReference type="ARBA" id="ARBA00001947"/>
    </source>
</evidence>
<dbReference type="InterPro" id="IPR014782">
    <property type="entry name" value="Peptidase_M1_dom"/>
</dbReference>
<protein>
    <recommendedName>
        <fullName evidence="5">Aminopeptidase N</fullName>
        <ecNumber evidence="4">3.4.11.2</ecNumber>
    </recommendedName>
</protein>
<dbReference type="Pfam" id="PF01433">
    <property type="entry name" value="Peptidase_M1"/>
    <property type="match status" value="1"/>
</dbReference>
<evidence type="ECO:0000256" key="3">
    <source>
        <dbReference type="ARBA" id="ARBA00010136"/>
    </source>
</evidence>
<evidence type="ECO:0000256" key="12">
    <source>
        <dbReference type="SAM" id="SignalP"/>
    </source>
</evidence>
<dbReference type="InterPro" id="IPR016024">
    <property type="entry name" value="ARM-type_fold"/>
</dbReference>
<evidence type="ECO:0000256" key="4">
    <source>
        <dbReference type="ARBA" id="ARBA00012564"/>
    </source>
</evidence>
<keyword evidence="9" id="KW-0378">Hydrolase</keyword>
<dbReference type="Pfam" id="PF17900">
    <property type="entry name" value="Peptidase_M1_N"/>
    <property type="match status" value="1"/>
</dbReference>
<dbReference type="EMBL" id="RXOC01000008">
    <property type="protein sequence ID" value="RXF69070.1"/>
    <property type="molecule type" value="Genomic_DNA"/>
</dbReference>
<comment type="cofactor">
    <cofactor evidence="2">
        <name>Zn(2+)</name>
        <dbReference type="ChEBI" id="CHEBI:29105"/>
    </cofactor>
</comment>
<dbReference type="GO" id="GO:0070006">
    <property type="term" value="F:metalloaminopeptidase activity"/>
    <property type="evidence" value="ECO:0007669"/>
    <property type="project" value="TreeGrafter"/>
</dbReference>
<dbReference type="InterPro" id="IPR011989">
    <property type="entry name" value="ARM-like"/>
</dbReference>
<sequence length="704" mass="80688">MKIQNYWCCIALCIFFSISCSTTQKVVMDPVTVSANAPGANIYRGSYARLTDIIHTKLDLKFDWDSAYVKGKAFIQAKPWFYHTDSVTLNAKGFKIEQVALLLKDESLKPLKYTYDRKKLRISLDKVYTRDEKYTLYIQYVAMPDKLKVGEDINSSGDRGFYFINPRGKEADKPRQFWTQGETESNSAWFPTIDGPQEKMTQEISLTVPDSMVTLSNGILDFSSDNGDGTRTDTWRQEQPHSTYLTMVAAGRFDIVKDSWKGKEVSYYMEPAFAKNARLIFGKTPGMIEFFSNKTGVPYPWEKYSQIVVRDFQGGAMENTTATVLFERMNMTKEQYLDESYEDIISHELFHHWFGDLVTAESWANLPLNESFATYGEYLWNEHKYGRDHADQYGFKDLQTYLTSTQGKDVDVIRFDYADRDQMFDAVSYQKGGRILHMLRKTVGDEAFFKALNIYLTRNAYKTAEIADLRIAFEEVTGQDLNWFFNQWFLASGHPVLKIDTRYDAVAKKVIVSVVQQQDLSKVPLYRLPMAIDIYVSGNTERKEVVADKQSQSFSFDVPAEPELVNVDAEKYLLATKKAAKTLSQNIFQYTHAPLFMDRLEALQALEKMPAEKAARETMIKALDDKNWELRLRAVNFIPKLNDEEKAGLYDKVKSTAVNDGRSYVRAGAVAILKKVFQSRDNRAVLEKVQSDKAPSVQNALAEK</sequence>
<evidence type="ECO:0000256" key="1">
    <source>
        <dbReference type="ARBA" id="ARBA00000098"/>
    </source>
</evidence>
<evidence type="ECO:0000256" key="9">
    <source>
        <dbReference type="ARBA" id="ARBA00022801"/>
    </source>
</evidence>
<evidence type="ECO:0000256" key="10">
    <source>
        <dbReference type="ARBA" id="ARBA00022833"/>
    </source>
</evidence>
<dbReference type="InterPro" id="IPR050344">
    <property type="entry name" value="Peptidase_M1_aminopeptidases"/>
</dbReference>
<dbReference type="PANTHER" id="PTHR11533:SF174">
    <property type="entry name" value="PUROMYCIN-SENSITIVE AMINOPEPTIDASE-RELATED"/>
    <property type="match status" value="1"/>
</dbReference>
<evidence type="ECO:0000313" key="15">
    <source>
        <dbReference type="EMBL" id="RXF69070.1"/>
    </source>
</evidence>
<dbReference type="InterPro" id="IPR045357">
    <property type="entry name" value="Aminopeptidase_N-like_N"/>
</dbReference>
<dbReference type="GO" id="GO:0005737">
    <property type="term" value="C:cytoplasm"/>
    <property type="evidence" value="ECO:0007669"/>
    <property type="project" value="TreeGrafter"/>
</dbReference>
<keyword evidence="7" id="KW-0645">Protease</keyword>
<keyword evidence="6" id="KW-0031">Aminopeptidase</keyword>
<keyword evidence="8" id="KW-0479">Metal-binding</keyword>
<keyword evidence="11" id="KW-0482">Metalloprotease</keyword>
<reference evidence="15 16" key="1">
    <citation type="submission" date="2018-12" db="EMBL/GenBank/DDBJ databases">
        <title>The Draft Genome Sequence of the Soil Bacterium Pedobacter tournemirensis R1.</title>
        <authorList>
            <person name="He J."/>
        </authorList>
    </citation>
    <scope>NUCLEOTIDE SEQUENCE [LARGE SCALE GENOMIC DNA]</scope>
    <source>
        <strain evidence="15 16">R1</strain>
    </source>
</reference>
<dbReference type="PROSITE" id="PS51257">
    <property type="entry name" value="PROKAR_LIPOPROTEIN"/>
    <property type="match status" value="1"/>
</dbReference>
<dbReference type="SUPFAM" id="SSF63737">
    <property type="entry name" value="Leukotriene A4 hydrolase N-terminal domain"/>
    <property type="match status" value="1"/>
</dbReference>